<name>A0A5B7GKN6_PORTR</name>
<dbReference type="OrthoDB" id="16520at2759"/>
<evidence type="ECO:0000313" key="2">
    <source>
        <dbReference type="Proteomes" id="UP000324222"/>
    </source>
</evidence>
<organism evidence="1 2">
    <name type="scientific">Portunus trituberculatus</name>
    <name type="common">Swimming crab</name>
    <name type="synonym">Neptunus trituberculatus</name>
    <dbReference type="NCBI Taxonomy" id="210409"/>
    <lineage>
        <taxon>Eukaryota</taxon>
        <taxon>Metazoa</taxon>
        <taxon>Ecdysozoa</taxon>
        <taxon>Arthropoda</taxon>
        <taxon>Crustacea</taxon>
        <taxon>Multicrustacea</taxon>
        <taxon>Malacostraca</taxon>
        <taxon>Eumalacostraca</taxon>
        <taxon>Eucarida</taxon>
        <taxon>Decapoda</taxon>
        <taxon>Pleocyemata</taxon>
        <taxon>Brachyura</taxon>
        <taxon>Eubrachyura</taxon>
        <taxon>Portunoidea</taxon>
        <taxon>Portunidae</taxon>
        <taxon>Portuninae</taxon>
        <taxon>Portunus</taxon>
    </lineage>
</organism>
<keyword evidence="2" id="KW-1185">Reference proteome</keyword>
<reference evidence="1 2" key="1">
    <citation type="submission" date="2019-05" db="EMBL/GenBank/DDBJ databases">
        <title>Another draft genome of Portunus trituberculatus and its Hox gene families provides insights of decapod evolution.</title>
        <authorList>
            <person name="Jeong J.-H."/>
            <person name="Song I."/>
            <person name="Kim S."/>
            <person name="Choi T."/>
            <person name="Kim D."/>
            <person name="Ryu S."/>
            <person name="Kim W."/>
        </authorList>
    </citation>
    <scope>NUCLEOTIDE SEQUENCE [LARGE SCALE GENOMIC DNA]</scope>
    <source>
        <tissue evidence="1">Muscle</tissue>
    </source>
</reference>
<evidence type="ECO:0000313" key="1">
    <source>
        <dbReference type="EMBL" id="MPC58116.1"/>
    </source>
</evidence>
<gene>
    <name evidence="1" type="primary">DPP8</name>
    <name evidence="1" type="ORF">E2C01_052111</name>
</gene>
<dbReference type="PANTHER" id="PTHR11731:SF193">
    <property type="entry name" value="DIPEPTIDYL PEPTIDASE 9"/>
    <property type="match status" value="1"/>
</dbReference>
<proteinExistence type="predicted"/>
<protein>
    <submittedName>
        <fullName evidence="1">Dipeptidyl peptidase 8</fullName>
    </submittedName>
</protein>
<sequence>MGDGVELEKVKKEKDLGVTMEDNNQPDCTVFTTVYSSVEMPSQSQVFRITPLDTPNGSGQLVWVIALGDLVNEPLSEGLREIKSLVVPEVFTTRIASGDVVYSMVFKPHGFTPGRKYPTVLCIYGGPQVQLVTNTFKVCTFLLNHFTQDV</sequence>
<dbReference type="EMBL" id="VSRR010015382">
    <property type="protein sequence ID" value="MPC58116.1"/>
    <property type="molecule type" value="Genomic_DNA"/>
</dbReference>
<dbReference type="GO" id="GO:0008239">
    <property type="term" value="F:dipeptidyl-peptidase activity"/>
    <property type="evidence" value="ECO:0007669"/>
    <property type="project" value="TreeGrafter"/>
</dbReference>
<dbReference type="InterPro" id="IPR029058">
    <property type="entry name" value="AB_hydrolase_fold"/>
</dbReference>
<dbReference type="InterPro" id="IPR050278">
    <property type="entry name" value="Serine_Prot_S9B/DPPIV"/>
</dbReference>
<dbReference type="GO" id="GO:0006508">
    <property type="term" value="P:proteolysis"/>
    <property type="evidence" value="ECO:0007669"/>
    <property type="project" value="TreeGrafter"/>
</dbReference>
<comment type="caution">
    <text evidence="1">The sequence shown here is derived from an EMBL/GenBank/DDBJ whole genome shotgun (WGS) entry which is preliminary data.</text>
</comment>
<dbReference type="PANTHER" id="PTHR11731">
    <property type="entry name" value="PROTEASE FAMILY S9B,C DIPEPTIDYL-PEPTIDASE IV-RELATED"/>
    <property type="match status" value="1"/>
</dbReference>
<dbReference type="Proteomes" id="UP000324222">
    <property type="component" value="Unassembled WGS sequence"/>
</dbReference>
<accession>A0A5B7GKN6</accession>
<dbReference type="SUPFAM" id="SSF53474">
    <property type="entry name" value="alpha/beta-Hydrolases"/>
    <property type="match status" value="1"/>
</dbReference>
<dbReference type="Gene3D" id="3.40.50.1820">
    <property type="entry name" value="alpha/beta hydrolase"/>
    <property type="match status" value="1"/>
</dbReference>
<dbReference type="AlphaFoldDB" id="A0A5B7GKN6"/>